<organism evidence="2 3">
    <name type="scientific">Candidatus Jorgensenbacteria bacterium RIFCSPLOWO2_01_FULL_45_25b</name>
    <dbReference type="NCBI Taxonomy" id="1798471"/>
    <lineage>
        <taxon>Bacteria</taxon>
        <taxon>Candidatus Joergenseniibacteriota</taxon>
    </lineage>
</organism>
<keyword evidence="1" id="KW-1133">Transmembrane helix</keyword>
<sequence>MGKRIKINTTSTESPFNIFEERKIELEKSKNMWRNCFIINNILLLCIALFAFSLTTEMGFSIILWVELALTLPLIYSAIFFHAQHNREREYLEEYSFKSMMARSLEAYRVLLKENINQEREAEQKKFLDFIIDSVKNLHTPPRAIISKHPVKTEEDIKVGVVEKLADVFKKFIP</sequence>
<evidence type="ECO:0000313" key="2">
    <source>
        <dbReference type="EMBL" id="OGG39716.1"/>
    </source>
</evidence>
<keyword evidence="1" id="KW-0812">Transmembrane</keyword>
<dbReference type="AlphaFoldDB" id="A0A1F6BS13"/>
<dbReference type="EMBL" id="MFKK01000037">
    <property type="protein sequence ID" value="OGG39716.1"/>
    <property type="molecule type" value="Genomic_DNA"/>
</dbReference>
<evidence type="ECO:0000256" key="1">
    <source>
        <dbReference type="SAM" id="Phobius"/>
    </source>
</evidence>
<evidence type="ECO:0000313" key="3">
    <source>
        <dbReference type="Proteomes" id="UP000176996"/>
    </source>
</evidence>
<evidence type="ECO:0008006" key="4">
    <source>
        <dbReference type="Google" id="ProtNLM"/>
    </source>
</evidence>
<keyword evidence="1" id="KW-0472">Membrane</keyword>
<gene>
    <name evidence="2" type="ORF">A3A21_00260</name>
</gene>
<name>A0A1F6BS13_9BACT</name>
<dbReference type="Proteomes" id="UP000176996">
    <property type="component" value="Unassembled WGS sequence"/>
</dbReference>
<feature type="transmembrane region" description="Helical" evidence="1">
    <location>
        <begin position="32"/>
        <end position="52"/>
    </location>
</feature>
<reference evidence="2 3" key="1">
    <citation type="journal article" date="2016" name="Nat. Commun.">
        <title>Thousands of microbial genomes shed light on interconnected biogeochemical processes in an aquifer system.</title>
        <authorList>
            <person name="Anantharaman K."/>
            <person name="Brown C.T."/>
            <person name="Hug L.A."/>
            <person name="Sharon I."/>
            <person name="Castelle C.J."/>
            <person name="Probst A.J."/>
            <person name="Thomas B.C."/>
            <person name="Singh A."/>
            <person name="Wilkins M.J."/>
            <person name="Karaoz U."/>
            <person name="Brodie E.L."/>
            <person name="Williams K.H."/>
            <person name="Hubbard S.S."/>
            <person name="Banfield J.F."/>
        </authorList>
    </citation>
    <scope>NUCLEOTIDE SEQUENCE [LARGE SCALE GENOMIC DNA]</scope>
</reference>
<feature type="transmembrane region" description="Helical" evidence="1">
    <location>
        <begin position="58"/>
        <end position="81"/>
    </location>
</feature>
<accession>A0A1F6BS13</accession>
<protein>
    <recommendedName>
        <fullName evidence="4">SMODS and SLOG-associating 2TM effector domain-containing protein</fullName>
    </recommendedName>
</protein>
<proteinExistence type="predicted"/>
<comment type="caution">
    <text evidence="2">The sequence shown here is derived from an EMBL/GenBank/DDBJ whole genome shotgun (WGS) entry which is preliminary data.</text>
</comment>